<dbReference type="GO" id="GO:0005829">
    <property type="term" value="C:cytosol"/>
    <property type="evidence" value="ECO:0007669"/>
    <property type="project" value="TreeGrafter"/>
</dbReference>
<evidence type="ECO:0000256" key="1">
    <source>
        <dbReference type="ARBA" id="ARBA00022553"/>
    </source>
</evidence>
<dbReference type="FunFam" id="3.40.50.2300:FF:000001">
    <property type="entry name" value="DNA-binding response regulator PhoB"/>
    <property type="match status" value="1"/>
</dbReference>
<evidence type="ECO:0000259" key="9">
    <source>
        <dbReference type="PROSITE" id="PS51755"/>
    </source>
</evidence>
<evidence type="ECO:0000256" key="5">
    <source>
        <dbReference type="ARBA" id="ARBA00023163"/>
    </source>
</evidence>
<dbReference type="Proteomes" id="UP000377798">
    <property type="component" value="Unassembled WGS sequence"/>
</dbReference>
<keyword evidence="11" id="KW-1185">Reference proteome</keyword>
<dbReference type="GO" id="GO:0032993">
    <property type="term" value="C:protein-DNA complex"/>
    <property type="evidence" value="ECO:0007669"/>
    <property type="project" value="TreeGrafter"/>
</dbReference>
<dbReference type="Gene3D" id="6.10.250.690">
    <property type="match status" value="1"/>
</dbReference>
<dbReference type="GO" id="GO:0000976">
    <property type="term" value="F:transcription cis-regulatory region binding"/>
    <property type="evidence" value="ECO:0007669"/>
    <property type="project" value="TreeGrafter"/>
</dbReference>
<evidence type="ECO:0000256" key="2">
    <source>
        <dbReference type="ARBA" id="ARBA00023012"/>
    </source>
</evidence>
<dbReference type="SUPFAM" id="SSF52172">
    <property type="entry name" value="CheY-like"/>
    <property type="match status" value="1"/>
</dbReference>
<dbReference type="SMART" id="SM00862">
    <property type="entry name" value="Trans_reg_C"/>
    <property type="match status" value="1"/>
</dbReference>
<dbReference type="InterPro" id="IPR001867">
    <property type="entry name" value="OmpR/PhoB-type_DNA-bd"/>
</dbReference>
<dbReference type="CDD" id="cd00383">
    <property type="entry name" value="trans_reg_C"/>
    <property type="match status" value="1"/>
</dbReference>
<dbReference type="InterPro" id="IPR001789">
    <property type="entry name" value="Sig_transdc_resp-reg_receiver"/>
</dbReference>
<comment type="caution">
    <text evidence="10">The sequence shown here is derived from an EMBL/GenBank/DDBJ whole genome shotgun (WGS) entry which is preliminary data.</text>
</comment>
<dbReference type="InterPro" id="IPR011006">
    <property type="entry name" value="CheY-like_superfamily"/>
</dbReference>
<dbReference type="AlphaFoldDB" id="A0A8H2QR74"/>
<dbReference type="RefSeq" id="WP_072470199.1">
    <property type="nucleotide sequence ID" value="NZ_CAACYI010000001.1"/>
</dbReference>
<accession>A0A8H2QR74</accession>
<keyword evidence="2" id="KW-0902">Two-component regulatory system</keyword>
<proteinExistence type="predicted"/>
<dbReference type="PROSITE" id="PS50110">
    <property type="entry name" value="RESPONSE_REGULATORY"/>
    <property type="match status" value="1"/>
</dbReference>
<dbReference type="Pfam" id="PF00072">
    <property type="entry name" value="Response_reg"/>
    <property type="match status" value="1"/>
</dbReference>
<evidence type="ECO:0000256" key="4">
    <source>
        <dbReference type="ARBA" id="ARBA00023125"/>
    </source>
</evidence>
<feature type="DNA-binding region" description="OmpR/PhoB-type" evidence="7">
    <location>
        <begin position="129"/>
        <end position="228"/>
    </location>
</feature>
<evidence type="ECO:0000256" key="6">
    <source>
        <dbReference type="PROSITE-ProRule" id="PRU00169"/>
    </source>
</evidence>
<dbReference type="FunFam" id="1.10.10.10:FF:000018">
    <property type="entry name" value="DNA-binding response regulator ResD"/>
    <property type="match status" value="1"/>
</dbReference>
<dbReference type="PROSITE" id="PS51755">
    <property type="entry name" value="OMPR_PHOB"/>
    <property type="match status" value="1"/>
</dbReference>
<dbReference type="Pfam" id="PF00486">
    <property type="entry name" value="Trans_reg_C"/>
    <property type="match status" value="1"/>
</dbReference>
<dbReference type="InterPro" id="IPR039420">
    <property type="entry name" value="WalR-like"/>
</dbReference>
<dbReference type="PANTHER" id="PTHR48111">
    <property type="entry name" value="REGULATOR OF RPOS"/>
    <property type="match status" value="1"/>
</dbReference>
<keyword evidence="1 6" id="KW-0597">Phosphoprotein</keyword>
<feature type="domain" description="OmpR/PhoB-type" evidence="9">
    <location>
        <begin position="129"/>
        <end position="228"/>
    </location>
</feature>
<dbReference type="GO" id="GO:0000156">
    <property type="term" value="F:phosphorelay response regulator activity"/>
    <property type="evidence" value="ECO:0007669"/>
    <property type="project" value="TreeGrafter"/>
</dbReference>
<protein>
    <submittedName>
        <fullName evidence="10">Transcriptional regulatory protein YycF</fullName>
    </submittedName>
</protein>
<dbReference type="SMART" id="SM00448">
    <property type="entry name" value="REC"/>
    <property type="match status" value="1"/>
</dbReference>
<dbReference type="Gene3D" id="3.40.50.2300">
    <property type="match status" value="1"/>
</dbReference>
<evidence type="ECO:0000256" key="7">
    <source>
        <dbReference type="PROSITE-ProRule" id="PRU01091"/>
    </source>
</evidence>
<evidence type="ECO:0000256" key="3">
    <source>
        <dbReference type="ARBA" id="ARBA00023015"/>
    </source>
</evidence>
<gene>
    <name evidence="10" type="primary">yycF</name>
    <name evidence="10" type="ORF">NCTC13150_00047</name>
</gene>
<name>A0A8H2QR74_9FIRM</name>
<keyword evidence="5" id="KW-0804">Transcription</keyword>
<dbReference type="GO" id="GO:0006355">
    <property type="term" value="P:regulation of DNA-templated transcription"/>
    <property type="evidence" value="ECO:0007669"/>
    <property type="project" value="InterPro"/>
</dbReference>
<dbReference type="SUPFAM" id="SSF46894">
    <property type="entry name" value="C-terminal effector domain of the bipartite response regulators"/>
    <property type="match status" value="1"/>
</dbReference>
<dbReference type="InterPro" id="IPR016032">
    <property type="entry name" value="Sig_transdc_resp-reg_C-effctor"/>
</dbReference>
<organism evidence="10 11">
    <name type="scientific">Urinicoccus massiliensis</name>
    <dbReference type="NCBI Taxonomy" id="1723382"/>
    <lineage>
        <taxon>Bacteria</taxon>
        <taxon>Bacillati</taxon>
        <taxon>Bacillota</taxon>
        <taxon>Tissierellia</taxon>
        <taxon>Tissierellales</taxon>
        <taxon>Peptoniphilaceae</taxon>
        <taxon>Urinicoccus</taxon>
    </lineage>
</organism>
<keyword evidence="4 7" id="KW-0238">DNA-binding</keyword>
<evidence type="ECO:0000313" key="11">
    <source>
        <dbReference type="Proteomes" id="UP000377798"/>
    </source>
</evidence>
<dbReference type="PANTHER" id="PTHR48111:SF40">
    <property type="entry name" value="PHOSPHATE REGULON TRANSCRIPTIONAL REGULATORY PROTEIN PHOB"/>
    <property type="match status" value="1"/>
</dbReference>
<evidence type="ECO:0000259" key="8">
    <source>
        <dbReference type="PROSITE" id="PS50110"/>
    </source>
</evidence>
<sequence>MTSKILIVDDEQSIGEIISYNLHKEGFEVENAYDGLECLEKLGQKEFDLVLLDVMMPKLDGFQTLKKIRQDSRIPVIMLTAKEEEVDKILGLELGADDYVVKPFSMRELIARVKANLRRLDYESERGDDKVLTHGDLTIDLAKYEVKKKGQIIDLTLREFELLKFLAQTPDQVYSREELLEKVWGYEYYGDIRTVDVTVRRLREKIEDRGGDFRYILTKRGVGYYFGG</sequence>
<evidence type="ECO:0000313" key="10">
    <source>
        <dbReference type="EMBL" id="VFB15551.1"/>
    </source>
</evidence>
<keyword evidence="3" id="KW-0805">Transcription regulation</keyword>
<dbReference type="EMBL" id="CAACYI010000001">
    <property type="protein sequence ID" value="VFB15551.1"/>
    <property type="molecule type" value="Genomic_DNA"/>
</dbReference>
<reference evidence="10 11" key="1">
    <citation type="submission" date="2019-02" db="EMBL/GenBank/DDBJ databases">
        <authorList>
            <consortium name="Pathogen Informatics"/>
        </authorList>
    </citation>
    <scope>NUCLEOTIDE SEQUENCE [LARGE SCALE GENOMIC DNA]</scope>
    <source>
        <strain evidence="10 11">3012STDY7089603</strain>
    </source>
</reference>
<dbReference type="Gene3D" id="1.10.10.10">
    <property type="entry name" value="Winged helix-like DNA-binding domain superfamily/Winged helix DNA-binding domain"/>
    <property type="match status" value="1"/>
</dbReference>
<dbReference type="InterPro" id="IPR036388">
    <property type="entry name" value="WH-like_DNA-bd_sf"/>
</dbReference>
<feature type="modified residue" description="4-aspartylphosphate" evidence="6">
    <location>
        <position position="53"/>
    </location>
</feature>
<feature type="domain" description="Response regulatory" evidence="8">
    <location>
        <begin position="4"/>
        <end position="117"/>
    </location>
</feature>